<keyword evidence="2" id="KW-0479">Metal-binding</keyword>
<comment type="caution">
    <text evidence="6">The sequence shown here is derived from an EMBL/GenBank/DDBJ whole genome shotgun (WGS) entry which is preliminary data.</text>
</comment>
<comment type="subcellular location">
    <subcellularLocation>
        <location evidence="1">Nucleus</location>
    </subcellularLocation>
</comment>
<dbReference type="PANTHER" id="PTHR46481:SF10">
    <property type="entry name" value="ZINC FINGER BED DOMAIN-CONTAINING PROTEIN 39"/>
    <property type="match status" value="1"/>
</dbReference>
<keyword evidence="5" id="KW-0539">Nucleus</keyword>
<dbReference type="InterPro" id="IPR012337">
    <property type="entry name" value="RNaseH-like_sf"/>
</dbReference>
<reference evidence="6 7" key="1">
    <citation type="submission" date="2022-01" db="EMBL/GenBank/DDBJ databases">
        <title>A high-quality chromosome-level genome assembly of rohu carp, Labeo rohita.</title>
        <authorList>
            <person name="Arick M.A. II"/>
            <person name="Hsu C.-Y."/>
            <person name="Magbanua Z."/>
            <person name="Pechanova O."/>
            <person name="Grover C."/>
            <person name="Miller E."/>
            <person name="Thrash A."/>
            <person name="Ezzel L."/>
            <person name="Alam S."/>
            <person name="Benzie J."/>
            <person name="Hamilton M."/>
            <person name="Karsi A."/>
            <person name="Lawrence M.L."/>
            <person name="Peterson D.G."/>
        </authorList>
    </citation>
    <scope>NUCLEOTIDE SEQUENCE [LARGE SCALE GENOMIC DNA]</scope>
    <source>
        <strain evidence="7">BAU-BD-2019</strain>
        <tissue evidence="6">Blood</tissue>
    </source>
</reference>
<keyword evidence="7" id="KW-1185">Reference proteome</keyword>
<evidence type="ECO:0000256" key="2">
    <source>
        <dbReference type="ARBA" id="ARBA00022723"/>
    </source>
</evidence>
<name>A0ABQ8L9L2_LABRO</name>
<gene>
    <name evidence="6" type="ORF">H4Q32_028363</name>
</gene>
<organism evidence="6 7">
    <name type="scientific">Labeo rohita</name>
    <name type="common">Indian major carp</name>
    <name type="synonym">Cyprinus rohita</name>
    <dbReference type="NCBI Taxonomy" id="84645"/>
    <lineage>
        <taxon>Eukaryota</taxon>
        <taxon>Metazoa</taxon>
        <taxon>Chordata</taxon>
        <taxon>Craniata</taxon>
        <taxon>Vertebrata</taxon>
        <taxon>Euteleostomi</taxon>
        <taxon>Actinopterygii</taxon>
        <taxon>Neopterygii</taxon>
        <taxon>Teleostei</taxon>
        <taxon>Ostariophysi</taxon>
        <taxon>Cypriniformes</taxon>
        <taxon>Cyprinidae</taxon>
        <taxon>Labeoninae</taxon>
        <taxon>Labeonini</taxon>
        <taxon>Labeo</taxon>
    </lineage>
</organism>
<dbReference type="InterPro" id="IPR052035">
    <property type="entry name" value="ZnF_BED_domain_contain"/>
</dbReference>
<sequence>MHGSHTGEYIKNTLLHTLEEWKITKDCVGLVLQNNGTNKVKGLRLANIPDFSCTAPSLQLVVNHRFASQRAMIDVIAMLKKCVTHFQHSILAKQHLRNIQKDIGLPEYNLIQTVPTRALEQKRALNIYSAEHGGFTCPAAHQWDIVSNLVETLIPIEEVTLEVSYSNSPAFSIQSY</sequence>
<accession>A0ABQ8L9L2</accession>
<protein>
    <submittedName>
        <fullName evidence="6">Zinc finger BED domain-containing protein 4</fullName>
    </submittedName>
</protein>
<evidence type="ECO:0000256" key="4">
    <source>
        <dbReference type="ARBA" id="ARBA00022833"/>
    </source>
</evidence>
<evidence type="ECO:0000256" key="5">
    <source>
        <dbReference type="ARBA" id="ARBA00023242"/>
    </source>
</evidence>
<dbReference type="PANTHER" id="PTHR46481">
    <property type="entry name" value="ZINC FINGER BED DOMAIN-CONTAINING PROTEIN 4"/>
    <property type="match status" value="1"/>
</dbReference>
<proteinExistence type="predicted"/>
<dbReference type="EMBL" id="JACTAM010000337">
    <property type="protein sequence ID" value="KAI2647438.1"/>
    <property type="molecule type" value="Genomic_DNA"/>
</dbReference>
<evidence type="ECO:0000256" key="1">
    <source>
        <dbReference type="ARBA" id="ARBA00004123"/>
    </source>
</evidence>
<keyword evidence="4" id="KW-0862">Zinc</keyword>
<dbReference type="SUPFAM" id="SSF53098">
    <property type="entry name" value="Ribonuclease H-like"/>
    <property type="match status" value="1"/>
</dbReference>
<dbReference type="Proteomes" id="UP000830375">
    <property type="component" value="Unassembled WGS sequence"/>
</dbReference>
<keyword evidence="3" id="KW-0863">Zinc-finger</keyword>
<evidence type="ECO:0000313" key="7">
    <source>
        <dbReference type="Proteomes" id="UP000830375"/>
    </source>
</evidence>
<evidence type="ECO:0000313" key="6">
    <source>
        <dbReference type="EMBL" id="KAI2647438.1"/>
    </source>
</evidence>
<evidence type="ECO:0000256" key="3">
    <source>
        <dbReference type="ARBA" id="ARBA00022771"/>
    </source>
</evidence>